<name>A0ABM9MND2_9LACO</name>
<evidence type="ECO:0000313" key="2">
    <source>
        <dbReference type="EMBL" id="CAK1228437.1"/>
    </source>
</evidence>
<accession>A0ABM9MND2</accession>
<evidence type="ECO:0000313" key="3">
    <source>
        <dbReference type="Proteomes" id="UP001314166"/>
    </source>
</evidence>
<keyword evidence="3" id="KW-1185">Reference proteome</keyword>
<feature type="transmembrane region" description="Helical" evidence="1">
    <location>
        <begin position="37"/>
        <end position="61"/>
    </location>
</feature>
<reference evidence="2 3" key="1">
    <citation type="submission" date="2023-10" db="EMBL/GenBank/DDBJ databases">
        <authorList>
            <person name="Botero Cardona J."/>
        </authorList>
    </citation>
    <scope>NUCLEOTIDE SEQUENCE [LARGE SCALE GENOMIC DNA]</scope>
    <source>
        <strain evidence="2 3">R-55214</strain>
    </source>
</reference>
<proteinExistence type="predicted"/>
<gene>
    <name evidence="2" type="ORF">R55214_HHFBAMCI_00234</name>
</gene>
<dbReference type="Proteomes" id="UP001314166">
    <property type="component" value="Unassembled WGS sequence"/>
</dbReference>
<keyword evidence="1" id="KW-1133">Transmembrane helix</keyword>
<keyword evidence="1" id="KW-0472">Membrane</keyword>
<dbReference type="EMBL" id="CAUZMB010000001">
    <property type="protein sequence ID" value="CAK1228437.1"/>
    <property type="molecule type" value="Genomic_DNA"/>
</dbReference>
<comment type="caution">
    <text evidence="2">The sequence shown here is derived from an EMBL/GenBank/DDBJ whole genome shotgun (WGS) entry which is preliminary data.</text>
</comment>
<organism evidence="2 3">
    <name type="scientific">Fructobacillus evanidus</name>
    <dbReference type="NCBI Taxonomy" id="3064281"/>
    <lineage>
        <taxon>Bacteria</taxon>
        <taxon>Bacillati</taxon>
        <taxon>Bacillota</taxon>
        <taxon>Bacilli</taxon>
        <taxon>Lactobacillales</taxon>
        <taxon>Lactobacillaceae</taxon>
        <taxon>Fructobacillus</taxon>
    </lineage>
</organism>
<evidence type="ECO:0000256" key="1">
    <source>
        <dbReference type="SAM" id="Phobius"/>
    </source>
</evidence>
<feature type="transmembrane region" description="Helical" evidence="1">
    <location>
        <begin position="12"/>
        <end position="31"/>
    </location>
</feature>
<protein>
    <submittedName>
        <fullName evidence="2">Uncharacterized protein</fullName>
    </submittedName>
</protein>
<sequence length="67" mass="7873">MQTLVMHYRRTFATFFVAVLEFFFVFIGSLISPGEPISYWVSLYLGLAVITVLSMLVDWFVKKCWKK</sequence>
<keyword evidence="1" id="KW-0812">Transmembrane</keyword>